<keyword evidence="6" id="KW-0472">Membrane</keyword>
<dbReference type="EMBL" id="JBHUMK010000026">
    <property type="protein sequence ID" value="MFD2609120.1"/>
    <property type="molecule type" value="Genomic_DNA"/>
</dbReference>
<feature type="transmembrane region" description="Helical" evidence="6">
    <location>
        <begin position="267"/>
        <end position="287"/>
    </location>
</feature>
<dbReference type="InterPro" id="IPR005702">
    <property type="entry name" value="Wzc-like_C"/>
</dbReference>
<evidence type="ECO:0000256" key="6">
    <source>
        <dbReference type="SAM" id="Phobius"/>
    </source>
</evidence>
<keyword evidence="1" id="KW-0808">Transferase</keyword>
<keyword evidence="6" id="KW-0812">Transmembrane</keyword>
<evidence type="ECO:0000256" key="1">
    <source>
        <dbReference type="ARBA" id="ARBA00022679"/>
    </source>
</evidence>
<gene>
    <name evidence="8" type="ORF">ACFSR9_06650</name>
</gene>
<name>A0ABW5P1T2_9DEIO</name>
<evidence type="ECO:0000256" key="5">
    <source>
        <dbReference type="ARBA" id="ARBA00023137"/>
    </source>
</evidence>
<proteinExistence type="predicted"/>
<keyword evidence="3" id="KW-0418">Kinase</keyword>
<evidence type="ECO:0000256" key="3">
    <source>
        <dbReference type="ARBA" id="ARBA00022777"/>
    </source>
</evidence>
<sequence length="552" mass="59636">MPDTYDEPRTPVLQKNGLSEDEQEIDLGVLWQGVRRRLPAILLSSLALGAGTYFWSRSQPRVYEASARLLSTNTQAQETTGLLNGLGRAAPLPDGVVAQVVGSPLVLGEVIKQVRTSTAVQEPERTRLVQALQDDLRMQTMKTIKLEADIQTYSGGNGIYTLHAQARTPEAARVLADLSSQALLNWDRGRALEGLRRAQAGFQAQLTQVEQQLQSAGAQERQVLVSRQASIQSNLIQISLLEDSITGVLSPLTSAVQPAAPVAPRPFRNALIVAALTLLLGLLYAVLRTLLDRTVRQEDDLLNLGLPVLASVPKLRKRDVLLSGIVRAGRSAGLYEAVGFLRVNLMGTLRHVERPVIMITSTAPEEGKSSLTATLADGFGSSGQRVLIVDLDLRRGTQAEVWAKYDQTSNWTQLVGQGGAKTSQEALLNPQNVQVLRAENNVDVLPAGSGTADSMRLLSQADLDGALKLWKQHYDVVLIDTAPLLALADGLLVGKQVDGVVLVVEAGKTPLPNVRAAMNRARQNNLNLLGTVINKVNVNSYGYTGYAYAPRT</sequence>
<accession>A0ABW5P1T2</accession>
<dbReference type="Proteomes" id="UP001597475">
    <property type="component" value="Unassembled WGS sequence"/>
</dbReference>
<keyword evidence="4" id="KW-0067">ATP-binding</keyword>
<keyword evidence="6" id="KW-1133">Transmembrane helix</keyword>
<comment type="caution">
    <text evidence="8">The sequence shown here is derived from an EMBL/GenBank/DDBJ whole genome shotgun (WGS) entry which is preliminary data.</text>
</comment>
<dbReference type="PANTHER" id="PTHR32309">
    <property type="entry name" value="TYROSINE-PROTEIN KINASE"/>
    <property type="match status" value="1"/>
</dbReference>
<dbReference type="SUPFAM" id="SSF52540">
    <property type="entry name" value="P-loop containing nucleoside triphosphate hydrolases"/>
    <property type="match status" value="1"/>
</dbReference>
<protein>
    <submittedName>
        <fullName evidence="8">AAA family ATPase</fullName>
    </submittedName>
</protein>
<dbReference type="CDD" id="cd05387">
    <property type="entry name" value="BY-kinase"/>
    <property type="match status" value="1"/>
</dbReference>
<organism evidence="8 9">
    <name type="scientific">Deinococcus taklimakanensis</name>
    <dbReference type="NCBI Taxonomy" id="536443"/>
    <lineage>
        <taxon>Bacteria</taxon>
        <taxon>Thermotogati</taxon>
        <taxon>Deinococcota</taxon>
        <taxon>Deinococci</taxon>
        <taxon>Deinococcales</taxon>
        <taxon>Deinococcaceae</taxon>
        <taxon>Deinococcus</taxon>
    </lineage>
</organism>
<evidence type="ECO:0000256" key="4">
    <source>
        <dbReference type="ARBA" id="ARBA00022840"/>
    </source>
</evidence>
<reference evidence="9" key="1">
    <citation type="journal article" date="2019" name="Int. J. Syst. Evol. Microbiol.">
        <title>The Global Catalogue of Microorganisms (GCM) 10K type strain sequencing project: providing services to taxonomists for standard genome sequencing and annotation.</title>
        <authorList>
            <consortium name="The Broad Institute Genomics Platform"/>
            <consortium name="The Broad Institute Genome Sequencing Center for Infectious Disease"/>
            <person name="Wu L."/>
            <person name="Ma J."/>
        </authorList>
    </citation>
    <scope>NUCLEOTIDE SEQUENCE [LARGE SCALE GENOMIC DNA]</scope>
    <source>
        <strain evidence="9">KCTC 33842</strain>
    </source>
</reference>
<dbReference type="InterPro" id="IPR027417">
    <property type="entry name" value="P-loop_NTPase"/>
</dbReference>
<dbReference type="Gene3D" id="3.40.50.300">
    <property type="entry name" value="P-loop containing nucleotide triphosphate hydrolases"/>
    <property type="match status" value="1"/>
</dbReference>
<feature type="domain" description="AAA" evidence="7">
    <location>
        <begin position="367"/>
        <end position="487"/>
    </location>
</feature>
<dbReference type="Pfam" id="PF13614">
    <property type="entry name" value="AAA_31"/>
    <property type="match status" value="1"/>
</dbReference>
<evidence type="ECO:0000256" key="2">
    <source>
        <dbReference type="ARBA" id="ARBA00022741"/>
    </source>
</evidence>
<dbReference type="InterPro" id="IPR025669">
    <property type="entry name" value="AAA_dom"/>
</dbReference>
<dbReference type="RefSeq" id="WP_386844240.1">
    <property type="nucleotide sequence ID" value="NZ_JBHUMK010000026.1"/>
</dbReference>
<keyword evidence="5" id="KW-0829">Tyrosine-protein kinase</keyword>
<keyword evidence="9" id="KW-1185">Reference proteome</keyword>
<evidence type="ECO:0000259" key="7">
    <source>
        <dbReference type="Pfam" id="PF13614"/>
    </source>
</evidence>
<keyword evidence="2" id="KW-0547">Nucleotide-binding</keyword>
<dbReference type="InterPro" id="IPR050445">
    <property type="entry name" value="Bact_polysacc_biosynth/exp"/>
</dbReference>
<dbReference type="PANTHER" id="PTHR32309:SF31">
    <property type="entry name" value="CAPSULAR EXOPOLYSACCHARIDE FAMILY"/>
    <property type="match status" value="1"/>
</dbReference>
<evidence type="ECO:0000313" key="8">
    <source>
        <dbReference type="EMBL" id="MFD2609120.1"/>
    </source>
</evidence>
<evidence type="ECO:0000313" key="9">
    <source>
        <dbReference type="Proteomes" id="UP001597475"/>
    </source>
</evidence>